<proteinExistence type="predicted"/>
<dbReference type="EMBL" id="CCKQ01010055">
    <property type="protein sequence ID" value="CDW81554.1"/>
    <property type="molecule type" value="Genomic_DNA"/>
</dbReference>
<dbReference type="OrthoDB" id="10570623at2759"/>
<dbReference type="InterPro" id="IPR012337">
    <property type="entry name" value="RNaseH-like_sf"/>
</dbReference>
<sequence>MEKQDVLMNDNDAPKNPEIQNQNNTKPIQEVKEKQNSQIFNAICFLELEYTDPDPNSENCRICEISIILMNQNLTQSYPVADYIIDTNPEFVTDPYVKQRLVSSGLWNDMQDPNKCITLTDAEQLIIQQLQEYKILKGSTPSAGIQAYQDRILTERFMPELDKFLNFMQSNTCLIEQFYRIIDISSLDDVAERFNKNAFRNKDQNSKPNLQRTQYNIQKAINRLRNYKKSLLKSK</sequence>
<dbReference type="Proteomes" id="UP000039865">
    <property type="component" value="Unassembled WGS sequence"/>
</dbReference>
<name>A0A078AH36_STYLE</name>
<accession>A0A078AH36</accession>
<dbReference type="SUPFAM" id="SSF53098">
    <property type="entry name" value="Ribonuclease H-like"/>
    <property type="match status" value="1"/>
</dbReference>
<dbReference type="InterPro" id="IPR036397">
    <property type="entry name" value="RNaseH_sf"/>
</dbReference>
<reference evidence="2 3" key="1">
    <citation type="submission" date="2014-06" db="EMBL/GenBank/DDBJ databases">
        <authorList>
            <person name="Swart Estienne"/>
        </authorList>
    </citation>
    <scope>NUCLEOTIDE SEQUENCE [LARGE SCALE GENOMIC DNA]</scope>
    <source>
        <strain evidence="2 3">130c</strain>
    </source>
</reference>
<organism evidence="2 3">
    <name type="scientific">Stylonychia lemnae</name>
    <name type="common">Ciliate</name>
    <dbReference type="NCBI Taxonomy" id="5949"/>
    <lineage>
        <taxon>Eukaryota</taxon>
        <taxon>Sar</taxon>
        <taxon>Alveolata</taxon>
        <taxon>Ciliophora</taxon>
        <taxon>Intramacronucleata</taxon>
        <taxon>Spirotrichea</taxon>
        <taxon>Stichotrichia</taxon>
        <taxon>Sporadotrichida</taxon>
        <taxon>Oxytrichidae</taxon>
        <taxon>Stylonychinae</taxon>
        <taxon>Stylonychia</taxon>
    </lineage>
</organism>
<gene>
    <name evidence="2" type="primary">Contig7954.g8493</name>
    <name evidence="2" type="ORF">STYLEM_10573</name>
</gene>
<evidence type="ECO:0000256" key="1">
    <source>
        <dbReference type="SAM" id="MobiDB-lite"/>
    </source>
</evidence>
<dbReference type="Gene3D" id="3.30.420.10">
    <property type="entry name" value="Ribonuclease H-like superfamily/Ribonuclease H"/>
    <property type="match status" value="1"/>
</dbReference>
<evidence type="ECO:0000313" key="3">
    <source>
        <dbReference type="Proteomes" id="UP000039865"/>
    </source>
</evidence>
<feature type="compositionally biased region" description="Polar residues" evidence="1">
    <location>
        <begin position="18"/>
        <end position="27"/>
    </location>
</feature>
<dbReference type="GO" id="GO:0003676">
    <property type="term" value="F:nucleic acid binding"/>
    <property type="evidence" value="ECO:0007669"/>
    <property type="project" value="InterPro"/>
</dbReference>
<feature type="region of interest" description="Disordered" evidence="1">
    <location>
        <begin position="1"/>
        <end position="30"/>
    </location>
</feature>
<keyword evidence="3" id="KW-1185">Reference proteome</keyword>
<evidence type="ECO:0000313" key="2">
    <source>
        <dbReference type="EMBL" id="CDW81554.1"/>
    </source>
</evidence>
<dbReference type="InParanoid" id="A0A078AH36"/>
<protein>
    <submittedName>
        <fullName evidence="2">Oligoribonuclease</fullName>
    </submittedName>
</protein>
<dbReference type="AlphaFoldDB" id="A0A078AH36"/>